<accession>A0A497Y1C0</accession>
<dbReference type="AlphaFoldDB" id="A0A497Y1C0"/>
<reference evidence="2 3" key="1">
    <citation type="submission" date="2018-10" db="EMBL/GenBank/DDBJ databases">
        <title>Genomic Encyclopedia of Archaeal and Bacterial Type Strains, Phase II (KMG-II): from individual species to whole genera.</title>
        <authorList>
            <person name="Goeker M."/>
        </authorList>
    </citation>
    <scope>NUCLEOTIDE SEQUENCE [LARGE SCALE GENOMIC DNA]</scope>
    <source>
        <strain evidence="2 3">DSM 19624</strain>
    </source>
</reference>
<gene>
    <name evidence="2" type="ORF">BCL90_3955</name>
</gene>
<dbReference type="SUPFAM" id="SSF56935">
    <property type="entry name" value="Porins"/>
    <property type="match status" value="1"/>
</dbReference>
<sequence>MVNGYSSIFKLLKKVKLSQTTNILVKFDKQNQILSMKPLLLSLFFFIFTSTYSKAQGLHTIKGRTIDTASTTLLSGTSIAVLNAKDSTLVKFTRTAENGSFELTGIKNGKFILLVSYPKYADFVDHFTLDSTTQVKDYGKINLTGMAKILADVIIKGNRTAIKIKGDTTEFDPKAYNIEPNSKVEDLIKQFPGFQVDKDGKITAQGKTVPKVLVDGEEFFGDDPTLVTKNLRADMVESVQLYDKASDQASFTGIDDGEKTKTLNIKLKEDKKNGYFGKVQGGYGTKDFYQGQAMFNKFWGKKKFSTYGILGNNGTVGLGWDDRDKYSGSSGLTVSDDGGMYFNYSGGDDFDSYDGKYNGQGLPMARTGGLHFDNKWNKDKESLNTNYKIGSIRVKGSRNSISQNNLASGSQFSTSDEDFDNDMFRQKLDATYEIKIDTTLTMKVSVDGALKKSNTSNHYKTTTNGENDYFLNSSDRMITNEADDQNFNMNLLLTKKLKKKGRTLSLNLNQSINKNSSEGYLKSENKTRIIETETILDSLTNQLKVNDITNNSFKLNAAYTEPLSKTLTVILNYGLTLMNGKSDRRSFNQSGSGRYDMLDTLYSNNFELNQTINQGGAIFNYKKGKTVINFGSKFSGVNFKQNDVYHNRTYIRNFVNYMPQASYQYRFSQQKSLRINYDGNTSQPSLDQLQPVRVNNDPFNVVKGNQDLRPSFRSSINTNYNSYKVLTNQSIWLSGSYSFTSNPIISDVNTDGAGKSTYTYINFSDKMQTNFYLYGQIGRKIKFLDMNVGLNVDANGNSNYNYITTNQNRVLNNTKNYTYGGGLNVSKYKEKKYNFYVRFGPTYNISRVSVGSNSDGIGYTGYFYGNVQLPAKFEISSDGDYQYNGKTQVLNKSFERFIWNASLGKKFFKSESLKFSLTVNDILNQNVGFNRMATNTTISETRNTTIQRYLMFSVSWDFNKMGGGIKTQK</sequence>
<dbReference type="Pfam" id="PF14905">
    <property type="entry name" value="OMP_b-brl_3"/>
    <property type="match status" value="1"/>
</dbReference>
<name>A0A497Y1C0_9SPHI</name>
<dbReference type="InterPro" id="IPR041700">
    <property type="entry name" value="OMP_b-brl_3"/>
</dbReference>
<dbReference type="EMBL" id="RCCK01000013">
    <property type="protein sequence ID" value="RLJ73790.1"/>
    <property type="molecule type" value="Genomic_DNA"/>
</dbReference>
<organism evidence="2 3">
    <name type="scientific">Pedobacter alluvionis</name>
    <dbReference type="NCBI Taxonomy" id="475253"/>
    <lineage>
        <taxon>Bacteria</taxon>
        <taxon>Pseudomonadati</taxon>
        <taxon>Bacteroidota</taxon>
        <taxon>Sphingobacteriia</taxon>
        <taxon>Sphingobacteriales</taxon>
        <taxon>Sphingobacteriaceae</taxon>
        <taxon>Pedobacter</taxon>
    </lineage>
</organism>
<dbReference type="Proteomes" id="UP000273898">
    <property type="component" value="Unassembled WGS sequence"/>
</dbReference>
<proteinExistence type="predicted"/>
<evidence type="ECO:0000259" key="1">
    <source>
        <dbReference type="Pfam" id="PF14905"/>
    </source>
</evidence>
<comment type="caution">
    <text evidence="2">The sequence shown here is derived from an EMBL/GenBank/DDBJ whole genome shotgun (WGS) entry which is preliminary data.</text>
</comment>
<protein>
    <submittedName>
        <fullName evidence="2">Outer membrane beta-barrel protein</fullName>
    </submittedName>
</protein>
<evidence type="ECO:0000313" key="2">
    <source>
        <dbReference type="EMBL" id="RLJ73790.1"/>
    </source>
</evidence>
<evidence type="ECO:0000313" key="3">
    <source>
        <dbReference type="Proteomes" id="UP000273898"/>
    </source>
</evidence>
<feature type="domain" description="Outer membrane protein beta-barrel" evidence="1">
    <location>
        <begin position="495"/>
        <end position="806"/>
    </location>
</feature>
<dbReference type="SUPFAM" id="SSF49478">
    <property type="entry name" value="Cna protein B-type domain"/>
    <property type="match status" value="1"/>
</dbReference>